<sequence length="256" mass="28265">MNNKFLIAVIIVMMVACLGVSAGAIFLKDTPVVNVTNPENVYVKENILTVSGTDKVTLKPDVAYINVGVETILKDAKAAQQENAKTMEKIINKLKAMGIEEKDIQTSNYQVFPQYNYVNNKSVLEGYRVTNTVRVTVRDVEKVGEVLSNVHEEGANYSYGIYFGLKDQEAAYKEALKKAVDQAKGRAEVMAQQAGVKLKGIAAIYEGSAPPELYRYQRDYVERESAQKAADAAWTVPISEGEIEVSATVTLVYHIE</sequence>
<dbReference type="Pfam" id="PF04402">
    <property type="entry name" value="SIMPL"/>
    <property type="match status" value="1"/>
</dbReference>
<dbReference type="RefSeq" id="WP_177206148.1">
    <property type="nucleotide sequence ID" value="NZ_FOXR01000029.1"/>
</dbReference>
<evidence type="ECO:0000313" key="2">
    <source>
        <dbReference type="EMBL" id="SFQ34011.1"/>
    </source>
</evidence>
<dbReference type="InterPro" id="IPR007497">
    <property type="entry name" value="SIMPL/DUF541"/>
</dbReference>
<accession>A0A1I5XPW7</accession>
<name>A0A1I5XPW7_9FIRM</name>
<dbReference type="EMBL" id="FOXR01000029">
    <property type="protein sequence ID" value="SFQ34011.1"/>
    <property type="molecule type" value="Genomic_DNA"/>
</dbReference>
<keyword evidence="3" id="KW-1185">Reference proteome</keyword>
<dbReference type="PROSITE" id="PS51257">
    <property type="entry name" value="PROKAR_LIPOPROTEIN"/>
    <property type="match status" value="1"/>
</dbReference>
<dbReference type="STRING" id="937334.SAMN05444406_12917"/>
<keyword evidence="1" id="KW-0175">Coiled coil</keyword>
<dbReference type="PANTHER" id="PTHR34387">
    <property type="entry name" value="SLR1258 PROTEIN"/>
    <property type="match status" value="1"/>
</dbReference>
<evidence type="ECO:0000256" key="1">
    <source>
        <dbReference type="SAM" id="Coils"/>
    </source>
</evidence>
<dbReference type="Gene3D" id="3.30.110.170">
    <property type="entry name" value="Protein of unknown function (DUF541), domain 1"/>
    <property type="match status" value="1"/>
</dbReference>
<dbReference type="AlphaFoldDB" id="A0A1I5XPW7"/>
<dbReference type="PANTHER" id="PTHR34387:SF2">
    <property type="entry name" value="SLR1258 PROTEIN"/>
    <property type="match status" value="1"/>
</dbReference>
<gene>
    <name evidence="2" type="ORF">SAMN05444406_12917</name>
</gene>
<protein>
    <recommendedName>
        <fullName evidence="4">26 kDa periplasmic immunogenic protein</fullName>
    </recommendedName>
</protein>
<dbReference type="GO" id="GO:0006974">
    <property type="term" value="P:DNA damage response"/>
    <property type="evidence" value="ECO:0007669"/>
    <property type="project" value="TreeGrafter"/>
</dbReference>
<organism evidence="2 3">
    <name type="scientific">Caldicoprobacter faecalis</name>
    <dbReference type="NCBI Taxonomy" id="937334"/>
    <lineage>
        <taxon>Bacteria</taxon>
        <taxon>Bacillati</taxon>
        <taxon>Bacillota</taxon>
        <taxon>Clostridia</taxon>
        <taxon>Caldicoprobacterales</taxon>
        <taxon>Caldicoprobacteraceae</taxon>
        <taxon>Caldicoprobacter</taxon>
    </lineage>
</organism>
<dbReference type="Gene3D" id="3.30.70.2970">
    <property type="entry name" value="Protein of unknown function (DUF541), domain 2"/>
    <property type="match status" value="1"/>
</dbReference>
<proteinExistence type="predicted"/>
<dbReference type="Proteomes" id="UP000198577">
    <property type="component" value="Unassembled WGS sequence"/>
</dbReference>
<evidence type="ECO:0008006" key="4">
    <source>
        <dbReference type="Google" id="ProtNLM"/>
    </source>
</evidence>
<feature type="coiled-coil region" evidence="1">
    <location>
        <begin position="69"/>
        <end position="97"/>
    </location>
</feature>
<reference evidence="2 3" key="1">
    <citation type="submission" date="2016-10" db="EMBL/GenBank/DDBJ databases">
        <authorList>
            <person name="de Groot N.N."/>
        </authorList>
    </citation>
    <scope>NUCLEOTIDE SEQUENCE [LARGE SCALE GENOMIC DNA]</scope>
    <source>
        <strain evidence="2 3">DSM 20678</strain>
    </source>
</reference>
<dbReference type="InterPro" id="IPR052022">
    <property type="entry name" value="26kDa_periplasmic_antigen"/>
</dbReference>
<evidence type="ECO:0000313" key="3">
    <source>
        <dbReference type="Proteomes" id="UP000198577"/>
    </source>
</evidence>